<dbReference type="AlphaFoldDB" id="A0A4U0WX76"/>
<evidence type="ECO:0000256" key="1">
    <source>
        <dbReference type="SAM" id="MobiDB-lite"/>
    </source>
</evidence>
<dbReference type="EMBL" id="NAJN01000824">
    <property type="protein sequence ID" value="TKA68374.1"/>
    <property type="molecule type" value="Genomic_DNA"/>
</dbReference>
<feature type="compositionally biased region" description="Basic and acidic residues" evidence="1">
    <location>
        <begin position="276"/>
        <end position="286"/>
    </location>
</feature>
<dbReference type="OrthoDB" id="5062908at2759"/>
<dbReference type="InterPro" id="IPR013087">
    <property type="entry name" value="Znf_C2H2_type"/>
</dbReference>
<reference evidence="3 4" key="1">
    <citation type="submission" date="2017-03" db="EMBL/GenBank/DDBJ databases">
        <title>Genomes of endolithic fungi from Antarctica.</title>
        <authorList>
            <person name="Coleine C."/>
            <person name="Masonjones S."/>
            <person name="Stajich J.E."/>
        </authorList>
    </citation>
    <scope>NUCLEOTIDE SEQUENCE [LARGE SCALE GENOMIC DNA]</scope>
    <source>
        <strain evidence="3 4">CCFEE 5187</strain>
    </source>
</reference>
<dbReference type="Pfam" id="PF26177">
    <property type="entry name" value="zf_C2H2_17_1st"/>
    <property type="match status" value="1"/>
</dbReference>
<dbReference type="Pfam" id="PF26176">
    <property type="entry name" value="zf_C2H2_17_2"/>
    <property type="match status" value="1"/>
</dbReference>
<keyword evidence="4" id="KW-1185">Reference proteome</keyword>
<name>A0A4U0WX76_9PEZI</name>
<dbReference type="InterPro" id="IPR059009">
    <property type="entry name" value="Znf_C2H2_17_1st"/>
</dbReference>
<comment type="caution">
    <text evidence="3">The sequence shown here is derived from an EMBL/GenBank/DDBJ whole genome shotgun (WGS) entry which is preliminary data.</text>
</comment>
<feature type="region of interest" description="Disordered" evidence="1">
    <location>
        <begin position="241"/>
        <end position="316"/>
    </location>
</feature>
<dbReference type="Gene3D" id="3.30.160.60">
    <property type="entry name" value="Classic Zinc Finger"/>
    <property type="match status" value="1"/>
</dbReference>
<dbReference type="InterPro" id="IPR059095">
    <property type="entry name" value="Znf_C2H2_17_2nd"/>
</dbReference>
<evidence type="ECO:0000259" key="2">
    <source>
        <dbReference type="SMART" id="SM00355"/>
    </source>
</evidence>
<dbReference type="Proteomes" id="UP000308768">
    <property type="component" value="Unassembled WGS sequence"/>
</dbReference>
<feature type="domain" description="C2H2-type" evidence="2">
    <location>
        <begin position="171"/>
        <end position="197"/>
    </location>
</feature>
<accession>A0A4U0WX76</accession>
<evidence type="ECO:0000313" key="4">
    <source>
        <dbReference type="Proteomes" id="UP000308768"/>
    </source>
</evidence>
<dbReference type="STRING" id="331657.A0A4U0WX76"/>
<dbReference type="SMART" id="SM00355">
    <property type="entry name" value="ZnF_C2H2"/>
    <property type="match status" value="2"/>
</dbReference>
<feature type="domain" description="C2H2-type" evidence="2">
    <location>
        <begin position="207"/>
        <end position="237"/>
    </location>
</feature>
<organism evidence="3 4">
    <name type="scientific">Cryomyces minteri</name>
    <dbReference type="NCBI Taxonomy" id="331657"/>
    <lineage>
        <taxon>Eukaryota</taxon>
        <taxon>Fungi</taxon>
        <taxon>Dikarya</taxon>
        <taxon>Ascomycota</taxon>
        <taxon>Pezizomycotina</taxon>
        <taxon>Dothideomycetes</taxon>
        <taxon>Dothideomycetes incertae sedis</taxon>
        <taxon>Cryomyces</taxon>
    </lineage>
</organism>
<protein>
    <recommendedName>
        <fullName evidence="2">C2H2-type domain-containing protein</fullName>
    </recommendedName>
</protein>
<gene>
    <name evidence="3" type="ORF">B0A49_08334</name>
</gene>
<proteinExistence type="predicted"/>
<sequence length="360" mass="39873">MPIALTMDSIESLDSFNIQTRSTQELGPSRRALMGNRGIPMDPATLGFPTPEFAGTNWAFPDLPIVGAEGFLPVTQGHPYAVGPSAAFSVAAASIEQYDELQYSSPGAVVAQPSNEEAETMRLARSDPLYQASPASDGYHCPFAAKEGCMHKPTKLKCNYDKYIDSHLRPFRCKTKDCAETQFSSTACLLRHEREAHGMHGHGAKPHLCTFANCDRAVLGNGFPRRYNLYDHMKRVHDYSGSMSPIDRSPIDAAAPVPAKRQQPGRKRKISATAERSTDKRPKPAADTRPASAVPTAIISPRNQHRQQKQHRESQWMNQRNKVQRRLQHLMDPQDILSHQRIGADLAILCKMSEDFGSLG</sequence>
<evidence type="ECO:0000313" key="3">
    <source>
        <dbReference type="EMBL" id="TKA68374.1"/>
    </source>
</evidence>